<feature type="chain" id="PRO_5047486801" evidence="1">
    <location>
        <begin position="21"/>
        <end position="432"/>
    </location>
</feature>
<accession>A0ABS2MVU8</accession>
<protein>
    <submittedName>
        <fullName evidence="2">Cellobiose transport system substrate-binding protein</fullName>
    </submittedName>
</protein>
<dbReference type="Gene3D" id="3.40.190.10">
    <property type="entry name" value="Periplasmic binding protein-like II"/>
    <property type="match status" value="1"/>
</dbReference>
<dbReference type="EMBL" id="JAFBDR010000002">
    <property type="protein sequence ID" value="MBM7569971.1"/>
    <property type="molecule type" value="Genomic_DNA"/>
</dbReference>
<dbReference type="Proteomes" id="UP001296943">
    <property type="component" value="Unassembled WGS sequence"/>
</dbReference>
<dbReference type="SUPFAM" id="SSF53850">
    <property type="entry name" value="Periplasmic binding protein-like II"/>
    <property type="match status" value="1"/>
</dbReference>
<reference evidence="2 3" key="1">
    <citation type="submission" date="2021-01" db="EMBL/GenBank/DDBJ databases">
        <title>Genomic Encyclopedia of Type Strains, Phase IV (KMG-IV): sequencing the most valuable type-strain genomes for metagenomic binning, comparative biology and taxonomic classification.</title>
        <authorList>
            <person name="Goeker M."/>
        </authorList>
    </citation>
    <scope>NUCLEOTIDE SEQUENCE [LARGE SCALE GENOMIC DNA]</scope>
    <source>
        <strain evidence="2 3">DSM 23711</strain>
    </source>
</reference>
<keyword evidence="3" id="KW-1185">Reference proteome</keyword>
<evidence type="ECO:0000256" key="1">
    <source>
        <dbReference type="SAM" id="SignalP"/>
    </source>
</evidence>
<dbReference type="PANTHER" id="PTHR43649">
    <property type="entry name" value="ARABINOSE-BINDING PROTEIN-RELATED"/>
    <property type="match status" value="1"/>
</dbReference>
<organism evidence="2 3">
    <name type="scientific">Aquibacillus albus</name>
    <dbReference type="NCBI Taxonomy" id="1168171"/>
    <lineage>
        <taxon>Bacteria</taxon>
        <taxon>Bacillati</taxon>
        <taxon>Bacillota</taxon>
        <taxon>Bacilli</taxon>
        <taxon>Bacillales</taxon>
        <taxon>Bacillaceae</taxon>
        <taxon>Aquibacillus</taxon>
    </lineage>
</organism>
<proteinExistence type="predicted"/>
<dbReference type="RefSeq" id="WP_204497421.1">
    <property type="nucleotide sequence ID" value="NZ_JAFBDR010000002.1"/>
</dbReference>
<gene>
    <name evidence="2" type="ORF">JOC48_000449</name>
</gene>
<dbReference type="PROSITE" id="PS51257">
    <property type="entry name" value="PROKAR_LIPOPROTEIN"/>
    <property type="match status" value="1"/>
</dbReference>
<sequence>MKGKISIIFFMFVLSLLLVACSDSDETGGESSSGGDGNSEEKVTLDFWVFGQFGFDGLVEKYNEENPNVEVNLQLQESEDMHNNLFTSLSAGSGAPDISMIEIAYIPQFREAQDHFYNLYDYGADDVKNNFLDWAWKNAESPEGDYMIALPTDIGPTAMYYRTDIFEEAGLPSNPDEVAELISTWDDYVEVARTIKSETGTNITDSPELLFNAVRDQAPEQYFNEDNELIIETSPYVKEAYDFATGLIQEGLVGQNELWTPEWGNAMSEGTSATLLAASWMVGRVKENAPDAAGNWAITTLPEGAGNWGGSFISIPKQSEYPEEAYEFISWLTSPEQLLEAFNVAGIFPSTPGVYEDEDFLSKSDEYFSGTKTASVFADAAQKVEPVFIGKDTPIVHNELVTALINVASADGDPEEEWNNAVERIKDQLARN</sequence>
<keyword evidence="1" id="KW-0732">Signal</keyword>
<evidence type="ECO:0000313" key="2">
    <source>
        <dbReference type="EMBL" id="MBM7569971.1"/>
    </source>
</evidence>
<comment type="caution">
    <text evidence="2">The sequence shown here is derived from an EMBL/GenBank/DDBJ whole genome shotgun (WGS) entry which is preliminary data.</text>
</comment>
<dbReference type="PANTHER" id="PTHR43649:SF32">
    <property type="entry name" value="SUGAR BINDING SECRETED PROTEIN"/>
    <property type="match status" value="1"/>
</dbReference>
<dbReference type="InterPro" id="IPR050490">
    <property type="entry name" value="Bact_solute-bd_prot1"/>
</dbReference>
<dbReference type="InterPro" id="IPR006059">
    <property type="entry name" value="SBP"/>
</dbReference>
<dbReference type="Pfam" id="PF13416">
    <property type="entry name" value="SBP_bac_8"/>
    <property type="match status" value="1"/>
</dbReference>
<evidence type="ECO:0000313" key="3">
    <source>
        <dbReference type="Proteomes" id="UP001296943"/>
    </source>
</evidence>
<feature type="signal peptide" evidence="1">
    <location>
        <begin position="1"/>
        <end position="20"/>
    </location>
</feature>
<name>A0ABS2MVU8_9BACI</name>